<evidence type="ECO:0008006" key="3">
    <source>
        <dbReference type="Google" id="ProtNLM"/>
    </source>
</evidence>
<evidence type="ECO:0000313" key="1">
    <source>
        <dbReference type="EMBL" id="OGZ04720.1"/>
    </source>
</evidence>
<comment type="caution">
    <text evidence="1">The sequence shown here is derived from an EMBL/GenBank/DDBJ whole genome shotgun (WGS) entry which is preliminary data.</text>
</comment>
<reference evidence="1 2" key="1">
    <citation type="journal article" date="2016" name="Nat. Commun.">
        <title>Thousands of microbial genomes shed light on interconnected biogeochemical processes in an aquifer system.</title>
        <authorList>
            <person name="Anantharaman K."/>
            <person name="Brown C.T."/>
            <person name="Hug L.A."/>
            <person name="Sharon I."/>
            <person name="Castelle C.J."/>
            <person name="Probst A.J."/>
            <person name="Thomas B.C."/>
            <person name="Singh A."/>
            <person name="Wilkins M.J."/>
            <person name="Karaoz U."/>
            <person name="Brodie E.L."/>
            <person name="Williams K.H."/>
            <person name="Hubbard S.S."/>
            <person name="Banfield J.F."/>
        </authorList>
    </citation>
    <scope>NUCLEOTIDE SEQUENCE [LARGE SCALE GENOMIC DNA]</scope>
</reference>
<dbReference type="PANTHER" id="PTHR10668">
    <property type="entry name" value="PHYTOENE DEHYDROGENASE"/>
    <property type="match status" value="1"/>
</dbReference>
<gene>
    <name evidence="1" type="ORF">A2845_05515</name>
</gene>
<dbReference type="InterPro" id="IPR036188">
    <property type="entry name" value="FAD/NAD-bd_sf"/>
</dbReference>
<evidence type="ECO:0000313" key="2">
    <source>
        <dbReference type="Proteomes" id="UP000177122"/>
    </source>
</evidence>
<name>A0A1G2CVG4_9BACT</name>
<dbReference type="EMBL" id="MHLI01000022">
    <property type="protein sequence ID" value="OGZ04720.1"/>
    <property type="molecule type" value="Genomic_DNA"/>
</dbReference>
<organism evidence="1 2">
    <name type="scientific">Candidatus Lloydbacteria bacterium RIFCSPHIGHO2_01_FULL_49_22</name>
    <dbReference type="NCBI Taxonomy" id="1798658"/>
    <lineage>
        <taxon>Bacteria</taxon>
        <taxon>Candidatus Lloydiibacteriota</taxon>
    </lineage>
</organism>
<accession>A0A1G2CVG4</accession>
<dbReference type="Proteomes" id="UP000177122">
    <property type="component" value="Unassembled WGS sequence"/>
</dbReference>
<protein>
    <recommendedName>
        <fullName evidence="3">Amine oxidase domain-containing protein</fullName>
    </recommendedName>
</protein>
<proteinExistence type="predicted"/>
<sequence>MGGISEALAKACTEFGAEVILNAEADRIIARNGRVIAVLAMAKDLEGRHAPMWKYVYADIVISAVDPTITFAKLLRSSHLVDGVRKKVVARDTKSASMKINLTLSGLPDFRAKPGVTPGPQHKGTVHIAPSVAHILDALEDLKKGCPSSRPILELTIPSVVDDTLAPPGCHVMNIFLQFVPYKHPFGDWQKEKDGYFQNVVLPLLREYITNIDAIVTGVQIFTPEDIEREFGMVGGNIFSGGMGLSQLFSGRPIRGMADYRTPIKGLYLSGAGTHPGGGVTGACGYNAAREVLADIGL</sequence>
<dbReference type="AlphaFoldDB" id="A0A1G2CVG4"/>
<dbReference type="Gene3D" id="3.50.50.60">
    <property type="entry name" value="FAD/NAD(P)-binding domain"/>
    <property type="match status" value="1"/>
</dbReference>
<dbReference type="PANTHER" id="PTHR10668:SF103">
    <property type="entry name" value="PYRIDINE NUCLEOTIDE-DISULFIDE OXIDOREDUCTASE DOMAIN-CONTAINING PROTEIN 2"/>
    <property type="match status" value="1"/>
</dbReference>
<dbReference type="SUPFAM" id="SSF51905">
    <property type="entry name" value="FAD/NAD(P)-binding domain"/>
    <property type="match status" value="1"/>
</dbReference>